<dbReference type="Proteomes" id="UP000012174">
    <property type="component" value="Unassembled WGS sequence"/>
</dbReference>
<reference evidence="2" key="1">
    <citation type="journal article" date="2013" name="Genome Announc.">
        <title>Draft genome sequence of the grapevine dieback fungus Eutypa lata UCR-EL1.</title>
        <authorList>
            <person name="Blanco-Ulate B."/>
            <person name="Rolshausen P.E."/>
            <person name="Cantu D."/>
        </authorList>
    </citation>
    <scope>NUCLEOTIDE SEQUENCE [LARGE SCALE GENOMIC DNA]</scope>
    <source>
        <strain evidence="2">UCR-EL1</strain>
    </source>
</reference>
<sequence length="285" mass="31329">MGDDNSHVLDALYEGLERDPSNAAREYAARLLDIDASNAVALNCLSPVSEEYEIARPPTSTTKATSQTKAFEEALANLKAISSGRVSTVVATFQPPSATDLAREIAKNPSPSNTQKLLQEDFEGVFEWAKSPHEKQPPLSNDQIRQRLIHRKILLEAALPPSAVPALEAAMTHVERKKLQKRYANTTTMCGDAIEDIPRENFYVSEDNHAWDMEELVGWLTTREGAMTSRRSDALCWTIRALMRRPAYAPWMSSSRARRGAARCGADHAGVVEGPCEGFAYGAGV</sequence>
<accession>M7SQX2</accession>
<organism evidence="1 2">
    <name type="scientific">Eutypa lata (strain UCR-EL1)</name>
    <name type="common">Grapevine dieback disease fungus</name>
    <name type="synonym">Eutypa armeniacae</name>
    <dbReference type="NCBI Taxonomy" id="1287681"/>
    <lineage>
        <taxon>Eukaryota</taxon>
        <taxon>Fungi</taxon>
        <taxon>Dikarya</taxon>
        <taxon>Ascomycota</taxon>
        <taxon>Pezizomycotina</taxon>
        <taxon>Sordariomycetes</taxon>
        <taxon>Xylariomycetidae</taxon>
        <taxon>Xylariales</taxon>
        <taxon>Diatrypaceae</taxon>
        <taxon>Eutypa</taxon>
    </lineage>
</organism>
<dbReference type="HOGENOM" id="CLU_976687_0_0_1"/>
<dbReference type="OrthoDB" id="5379086at2759"/>
<dbReference type="AlphaFoldDB" id="M7SQX2"/>
<name>M7SQX2_EUTLA</name>
<gene>
    <name evidence="1" type="ORF">UCREL1_6110</name>
</gene>
<dbReference type="eggNOG" id="ENOG502SKE4">
    <property type="taxonomic scope" value="Eukaryota"/>
</dbReference>
<evidence type="ECO:0000313" key="1">
    <source>
        <dbReference type="EMBL" id="EMR66898.1"/>
    </source>
</evidence>
<keyword evidence="2" id="KW-1185">Reference proteome</keyword>
<evidence type="ECO:0000313" key="2">
    <source>
        <dbReference type="Proteomes" id="UP000012174"/>
    </source>
</evidence>
<dbReference type="KEGG" id="ela:UCREL1_6110"/>
<proteinExistence type="predicted"/>
<dbReference type="EMBL" id="KB706559">
    <property type="protein sequence ID" value="EMR66898.1"/>
    <property type="molecule type" value="Genomic_DNA"/>
</dbReference>
<protein>
    <submittedName>
        <fullName evidence="1">Uncharacterized protein</fullName>
    </submittedName>
</protein>